<gene>
    <name evidence="1" type="ORF">SAMD00020551_2115</name>
</gene>
<keyword evidence="2" id="KW-1185">Reference proteome</keyword>
<accession>A0A0A8X229</accession>
<name>A0A0A8X229_MESS1</name>
<dbReference type="AlphaFoldDB" id="A0A0A8X229"/>
<dbReference type="Proteomes" id="UP000031014">
    <property type="component" value="Unassembled WGS sequence"/>
</dbReference>
<sequence>MINEEEKLIFLKELGRLIDDYKRCCDDEYQEQIYEDIMHLINVIN</sequence>
<proteinExistence type="predicted"/>
<evidence type="ECO:0000313" key="2">
    <source>
        <dbReference type="Proteomes" id="UP000031014"/>
    </source>
</evidence>
<protein>
    <submittedName>
        <fullName evidence="1">Uncharacterized protein</fullName>
    </submittedName>
</protein>
<comment type="caution">
    <text evidence="1">The sequence shown here is derived from an EMBL/GenBank/DDBJ whole genome shotgun (WGS) entry which is preliminary data.</text>
</comment>
<dbReference type="EMBL" id="BASE01000044">
    <property type="protein sequence ID" value="GAM13968.1"/>
    <property type="molecule type" value="Genomic_DNA"/>
</dbReference>
<organism evidence="1 2">
    <name type="scientific">Mesobacillus selenatarsenatis (strain DSM 18680 / JCM 14380 / FERM P-15431 / SF-1)</name>
    <dbReference type="NCBI Taxonomy" id="1321606"/>
    <lineage>
        <taxon>Bacteria</taxon>
        <taxon>Bacillati</taxon>
        <taxon>Bacillota</taxon>
        <taxon>Bacilli</taxon>
        <taxon>Bacillales</taxon>
        <taxon>Bacillaceae</taxon>
        <taxon>Mesobacillus</taxon>
    </lineage>
</organism>
<reference evidence="1 2" key="1">
    <citation type="submission" date="2013-06" db="EMBL/GenBank/DDBJ databases">
        <title>Whole genome shotgun sequence of Bacillus selenatarsenatis SF-1.</title>
        <authorList>
            <person name="Kuroda M."/>
            <person name="Sei K."/>
            <person name="Yamashita M."/>
            <person name="Ike M."/>
        </authorList>
    </citation>
    <scope>NUCLEOTIDE SEQUENCE [LARGE SCALE GENOMIC DNA]</scope>
    <source>
        <strain evidence="1 2">SF-1</strain>
    </source>
</reference>
<dbReference type="RefSeq" id="WP_023614008.1">
    <property type="nucleotide sequence ID" value="NZ_BASE01000044.1"/>
</dbReference>
<evidence type="ECO:0000313" key="1">
    <source>
        <dbReference type="EMBL" id="GAM13968.1"/>
    </source>
</evidence>